<dbReference type="GeneID" id="6087008"/>
<accession>B0E584</accession>
<organism evidence="3">
    <name type="scientific">Laccaria bicolor (strain S238N-H82 / ATCC MYA-4686)</name>
    <name type="common">Bicoloured deceiver</name>
    <name type="synonym">Laccaria laccata var. bicolor</name>
    <dbReference type="NCBI Taxonomy" id="486041"/>
    <lineage>
        <taxon>Eukaryota</taxon>
        <taxon>Fungi</taxon>
        <taxon>Dikarya</taxon>
        <taxon>Basidiomycota</taxon>
        <taxon>Agaricomycotina</taxon>
        <taxon>Agaricomycetes</taxon>
        <taxon>Agaricomycetidae</taxon>
        <taxon>Agaricales</taxon>
        <taxon>Agaricineae</taxon>
        <taxon>Hydnangiaceae</taxon>
        <taxon>Laccaria</taxon>
    </lineage>
</organism>
<protein>
    <submittedName>
        <fullName evidence="2">Predicted protein</fullName>
    </submittedName>
</protein>
<dbReference type="RefSeq" id="XP_001891352.1">
    <property type="nucleotide sequence ID" value="XM_001891317.1"/>
</dbReference>
<dbReference type="Proteomes" id="UP000001194">
    <property type="component" value="Unassembled WGS sequence"/>
</dbReference>
<feature type="transmembrane region" description="Helical" evidence="1">
    <location>
        <begin position="118"/>
        <end position="142"/>
    </location>
</feature>
<dbReference type="OrthoDB" id="2642524at2759"/>
<keyword evidence="1" id="KW-1133">Transmembrane helix</keyword>
<dbReference type="STRING" id="486041.B0E584"/>
<proteinExistence type="predicted"/>
<dbReference type="HOGENOM" id="CLU_1713502_0_0_1"/>
<dbReference type="AlphaFoldDB" id="B0E584"/>
<dbReference type="EMBL" id="DS547730">
    <property type="protein sequence ID" value="EDQ97997.1"/>
    <property type="molecule type" value="Genomic_DNA"/>
</dbReference>
<keyword evidence="1" id="KW-0472">Membrane</keyword>
<evidence type="ECO:0000256" key="1">
    <source>
        <dbReference type="SAM" id="Phobius"/>
    </source>
</evidence>
<evidence type="ECO:0000313" key="2">
    <source>
        <dbReference type="EMBL" id="EDQ97997.1"/>
    </source>
</evidence>
<keyword evidence="3" id="KW-1185">Reference proteome</keyword>
<dbReference type="InParanoid" id="B0E584"/>
<gene>
    <name evidence="2" type="ORF">LACBIDRAFT_318539</name>
</gene>
<reference evidence="2 3" key="1">
    <citation type="journal article" date="2008" name="Nature">
        <title>The genome of Laccaria bicolor provides insights into mycorrhizal symbiosis.</title>
        <authorList>
            <person name="Martin F."/>
            <person name="Aerts A."/>
            <person name="Ahren D."/>
            <person name="Brun A."/>
            <person name="Danchin E.G.J."/>
            <person name="Duchaussoy F."/>
            <person name="Gibon J."/>
            <person name="Kohler A."/>
            <person name="Lindquist E."/>
            <person name="Pereda V."/>
            <person name="Salamov A."/>
            <person name="Shapiro H.J."/>
            <person name="Wuyts J."/>
            <person name="Blaudez D."/>
            <person name="Buee M."/>
            <person name="Brokstein P."/>
            <person name="Canbaeck B."/>
            <person name="Cohen D."/>
            <person name="Courty P.E."/>
            <person name="Coutinho P.M."/>
            <person name="Delaruelle C."/>
            <person name="Detter J.C."/>
            <person name="Deveau A."/>
            <person name="DiFazio S."/>
            <person name="Duplessis S."/>
            <person name="Fraissinet-Tachet L."/>
            <person name="Lucic E."/>
            <person name="Frey-Klett P."/>
            <person name="Fourrey C."/>
            <person name="Feussner I."/>
            <person name="Gay G."/>
            <person name="Grimwood J."/>
            <person name="Hoegger P.J."/>
            <person name="Jain P."/>
            <person name="Kilaru S."/>
            <person name="Labbe J."/>
            <person name="Lin Y.C."/>
            <person name="Legue V."/>
            <person name="Le Tacon F."/>
            <person name="Marmeisse R."/>
            <person name="Melayah D."/>
            <person name="Montanini B."/>
            <person name="Muratet M."/>
            <person name="Nehls U."/>
            <person name="Niculita-Hirzel H."/>
            <person name="Oudot-Le Secq M.P."/>
            <person name="Peter M."/>
            <person name="Quesneville H."/>
            <person name="Rajashekar B."/>
            <person name="Reich M."/>
            <person name="Rouhier N."/>
            <person name="Schmutz J."/>
            <person name="Yin T."/>
            <person name="Chalot M."/>
            <person name="Henrissat B."/>
            <person name="Kuees U."/>
            <person name="Lucas S."/>
            <person name="Van de Peer Y."/>
            <person name="Podila G.K."/>
            <person name="Polle A."/>
            <person name="Pukkila P.J."/>
            <person name="Richardson P.M."/>
            <person name="Rouze P."/>
            <person name="Sanders I.R."/>
            <person name="Stajich J.E."/>
            <person name="Tunlid A."/>
            <person name="Tuskan G."/>
            <person name="Grigoriev I.V."/>
        </authorList>
    </citation>
    <scope>NUCLEOTIDE SEQUENCE [LARGE SCALE GENOMIC DNA]</scope>
    <source>
        <strain evidence="3">S238N-H82 / ATCC MYA-4686</strain>
    </source>
</reference>
<name>B0E584_LACBS</name>
<dbReference type="KEGG" id="lbc:LACBIDRAFT_318539"/>
<keyword evidence="1" id="KW-0812">Transmembrane</keyword>
<evidence type="ECO:0000313" key="3">
    <source>
        <dbReference type="Proteomes" id="UP000001194"/>
    </source>
</evidence>
<sequence length="163" mass="18064">MYIQLRSLRVADVPYINVDKAVFSISPGSLFDVNSYARSAIATSSIASGLGIACDAWFLLRCNWADVQTFIARARDVYGSYFFFSLSARVLGLWMFISTLSLMLFLELVAFDAWPESVITICSMVGVVMSLQFLVYGTHWCVGRVVEGGRMGIRAVRRVTGCS</sequence>
<feature type="transmembrane region" description="Helical" evidence="1">
    <location>
        <begin position="81"/>
        <end position="106"/>
    </location>
</feature>